<accession>D9QPM4</accession>
<feature type="domain" description="Phosphomevalonate dehydratase small subunit-like" evidence="2">
    <location>
        <begin position="28"/>
        <end position="107"/>
    </location>
</feature>
<dbReference type="Proteomes" id="UP000001661">
    <property type="component" value="Chromosome"/>
</dbReference>
<keyword evidence="4" id="KW-1185">Reference proteome</keyword>
<protein>
    <recommendedName>
        <fullName evidence="2">Phosphomevalonate dehydratase small subunit-like domain-containing protein</fullName>
    </recommendedName>
</protein>
<evidence type="ECO:0000313" key="4">
    <source>
        <dbReference type="Proteomes" id="UP000001661"/>
    </source>
</evidence>
<name>D9QPM4_ACEAZ</name>
<dbReference type="KEGG" id="aar:Acear_0934"/>
<proteinExistence type="predicted"/>
<dbReference type="InterPro" id="IPR002840">
    <property type="entry name" value="PMDh-S-like_dom"/>
</dbReference>
<dbReference type="Pfam" id="PF01989">
    <property type="entry name" value="AcnX_swivel_put"/>
    <property type="match status" value="1"/>
</dbReference>
<gene>
    <name evidence="3" type="ordered locus">Acear_0934</name>
</gene>
<evidence type="ECO:0000259" key="2">
    <source>
        <dbReference type="Pfam" id="PF01989"/>
    </source>
</evidence>
<dbReference type="EMBL" id="CP002105">
    <property type="protein sequence ID" value="ADL12465.1"/>
    <property type="molecule type" value="Genomic_DNA"/>
</dbReference>
<dbReference type="OrthoDB" id="9815264at2"/>
<dbReference type="SUPFAM" id="SSF52016">
    <property type="entry name" value="LeuD/IlvD-like"/>
    <property type="match status" value="1"/>
</dbReference>
<dbReference type="RefSeq" id="WP_013277911.1">
    <property type="nucleotide sequence ID" value="NC_014378.1"/>
</dbReference>
<evidence type="ECO:0000256" key="1">
    <source>
        <dbReference type="ARBA" id="ARBA00023239"/>
    </source>
</evidence>
<sequence length="141" mass="15011">MSDKILIKGRGALGGKAEGRAMVCPESIQGWAGIDDETGEIIEQGHSLEGKSINDAVVILPGSKGSNGWSCHFHATKIKGTHPAAWIFTKVDSRAGVAIAVEDIPAVTDLDQDPFELINTGDWVKVDGDRGIVEVIPHDKK</sequence>
<reference evidence="3 4" key="1">
    <citation type="journal article" date="2010" name="Stand. Genomic Sci.">
        <title>Complete genome sequence of Acetohalobium arabaticum type strain (Z-7288).</title>
        <authorList>
            <person name="Sikorski J."/>
            <person name="Lapidus A."/>
            <person name="Chertkov O."/>
            <person name="Lucas S."/>
            <person name="Copeland A."/>
            <person name="Glavina Del Rio T."/>
            <person name="Nolan M."/>
            <person name="Tice H."/>
            <person name="Cheng J.F."/>
            <person name="Han C."/>
            <person name="Brambilla E."/>
            <person name="Pitluck S."/>
            <person name="Liolios K."/>
            <person name="Ivanova N."/>
            <person name="Mavromatis K."/>
            <person name="Mikhailova N."/>
            <person name="Pati A."/>
            <person name="Bruce D."/>
            <person name="Detter C."/>
            <person name="Tapia R."/>
            <person name="Goodwin L."/>
            <person name="Chen A."/>
            <person name="Palaniappan K."/>
            <person name="Land M."/>
            <person name="Hauser L."/>
            <person name="Chang Y.J."/>
            <person name="Jeffries C.D."/>
            <person name="Rohde M."/>
            <person name="Goker M."/>
            <person name="Spring S."/>
            <person name="Woyke T."/>
            <person name="Bristow J."/>
            <person name="Eisen J.A."/>
            <person name="Markowitz V."/>
            <person name="Hugenholtz P."/>
            <person name="Kyrpides N.C."/>
            <person name="Klenk H.P."/>
        </authorList>
    </citation>
    <scope>NUCLEOTIDE SEQUENCE [LARGE SCALE GENOMIC DNA]</scope>
    <source>
        <strain evidence="4">ATCC 49924 / DSM 5501 / Z-7288</strain>
    </source>
</reference>
<dbReference type="AlphaFoldDB" id="D9QPM4"/>
<keyword evidence="1" id="KW-0456">Lyase</keyword>
<dbReference type="HOGENOM" id="CLU_141583_2_0_9"/>
<dbReference type="eggNOG" id="COG1786">
    <property type="taxonomic scope" value="Bacteria"/>
</dbReference>
<dbReference type="Gene3D" id="3.50.30.10">
    <property type="entry name" value="Phosphohistidine domain"/>
    <property type="match status" value="1"/>
</dbReference>
<organism evidence="3 4">
    <name type="scientific">Acetohalobium arabaticum (strain ATCC 49924 / DSM 5501 / Z-7288)</name>
    <dbReference type="NCBI Taxonomy" id="574087"/>
    <lineage>
        <taxon>Bacteria</taxon>
        <taxon>Bacillati</taxon>
        <taxon>Bacillota</taxon>
        <taxon>Clostridia</taxon>
        <taxon>Halanaerobiales</taxon>
        <taxon>Halobacteroidaceae</taxon>
        <taxon>Acetohalobium</taxon>
    </lineage>
</organism>
<evidence type="ECO:0000313" key="3">
    <source>
        <dbReference type="EMBL" id="ADL12465.1"/>
    </source>
</evidence>
<dbReference type="GO" id="GO:0016829">
    <property type="term" value="F:lyase activity"/>
    <property type="evidence" value="ECO:0007669"/>
    <property type="project" value="UniProtKB-KW"/>
</dbReference>
<dbReference type="STRING" id="574087.Acear_0934"/>